<dbReference type="Gramene" id="Al_scaffold_0007_3226">
    <property type="protein sequence ID" value="Al_scaffold_0007_3226"/>
    <property type="gene ID" value="Al_scaffold_0007_3226"/>
</dbReference>
<evidence type="ECO:0000313" key="2">
    <source>
        <dbReference type="EMBL" id="EFH44721.1"/>
    </source>
</evidence>
<dbReference type="Proteomes" id="UP000008694">
    <property type="component" value="Unassembled WGS sequence"/>
</dbReference>
<dbReference type="AlphaFoldDB" id="D7MI10"/>
<dbReference type="EMBL" id="GL348719">
    <property type="protein sequence ID" value="EFH44721.1"/>
    <property type="molecule type" value="Genomic_DNA"/>
</dbReference>
<accession>D7MI10</accession>
<protein>
    <submittedName>
        <fullName evidence="2">Predicted protein</fullName>
    </submittedName>
</protein>
<proteinExistence type="predicted"/>
<dbReference type="eggNOG" id="KOG0851">
    <property type="taxonomic scope" value="Eukaryota"/>
</dbReference>
<evidence type="ECO:0000313" key="3">
    <source>
        <dbReference type="Proteomes" id="UP000008694"/>
    </source>
</evidence>
<feature type="region of interest" description="Disordered" evidence="1">
    <location>
        <begin position="35"/>
        <end position="62"/>
    </location>
</feature>
<sequence length="257" mass="29580">MIELPTGDFYLQFPKKTIKEVAEMFDTQGSLLLTYSGEPSETTTPSSKRSSDSSLSPADNSSTTKKLCLESINVVKIKQEKGVKTNEDKVDGVKLECVAVKQHEENTDEDKVNLDKLKGSDGNKIDATIPNRHYHWNFLAVLKPGLWYRMSDFEVVRPDEKKTKYSCFPVEIKCNADTTMWPITLECPYSFFDFVFPQTVEFAQEEDKEFVTEEQEYEVVDIQQCFVFLELCFHHDFMEKQRAGDDNVMMEVVAENQ</sequence>
<evidence type="ECO:0000256" key="1">
    <source>
        <dbReference type="SAM" id="MobiDB-lite"/>
    </source>
</evidence>
<organism evidence="3">
    <name type="scientific">Arabidopsis lyrata subsp. lyrata</name>
    <name type="common">Lyre-leaved rock-cress</name>
    <dbReference type="NCBI Taxonomy" id="81972"/>
    <lineage>
        <taxon>Eukaryota</taxon>
        <taxon>Viridiplantae</taxon>
        <taxon>Streptophyta</taxon>
        <taxon>Embryophyta</taxon>
        <taxon>Tracheophyta</taxon>
        <taxon>Spermatophyta</taxon>
        <taxon>Magnoliopsida</taxon>
        <taxon>eudicotyledons</taxon>
        <taxon>Gunneridae</taxon>
        <taxon>Pentapetalae</taxon>
        <taxon>rosids</taxon>
        <taxon>malvids</taxon>
        <taxon>Brassicales</taxon>
        <taxon>Brassicaceae</taxon>
        <taxon>Camelineae</taxon>
        <taxon>Arabidopsis</taxon>
    </lineage>
</organism>
<gene>
    <name evidence="2" type="ORF">ARALYDRAFT_659171</name>
</gene>
<keyword evidence="3" id="KW-1185">Reference proteome</keyword>
<name>D7MI10_ARALL</name>
<reference evidence="3" key="1">
    <citation type="journal article" date="2011" name="Nat. Genet.">
        <title>The Arabidopsis lyrata genome sequence and the basis of rapid genome size change.</title>
        <authorList>
            <person name="Hu T.T."/>
            <person name="Pattyn P."/>
            <person name="Bakker E.G."/>
            <person name="Cao J."/>
            <person name="Cheng J.-F."/>
            <person name="Clark R.M."/>
            <person name="Fahlgren N."/>
            <person name="Fawcett J.A."/>
            <person name="Grimwood J."/>
            <person name="Gundlach H."/>
            <person name="Haberer G."/>
            <person name="Hollister J.D."/>
            <person name="Ossowski S."/>
            <person name="Ottilar R.P."/>
            <person name="Salamov A.A."/>
            <person name="Schneeberger K."/>
            <person name="Spannagl M."/>
            <person name="Wang X."/>
            <person name="Yang L."/>
            <person name="Nasrallah M.E."/>
            <person name="Bergelson J."/>
            <person name="Carrington J.C."/>
            <person name="Gaut B.S."/>
            <person name="Schmutz J."/>
            <person name="Mayer K.F.X."/>
            <person name="Van de Peer Y."/>
            <person name="Grigoriev I.V."/>
            <person name="Nordborg M."/>
            <person name="Weigel D."/>
            <person name="Guo Y.-L."/>
        </authorList>
    </citation>
    <scope>NUCLEOTIDE SEQUENCE [LARGE SCALE GENOMIC DNA]</scope>
    <source>
        <strain evidence="3">cv. MN47</strain>
    </source>
</reference>
<dbReference type="HOGENOM" id="CLU_1083138_0_0_1"/>